<dbReference type="InterPro" id="IPR013815">
    <property type="entry name" value="ATP_grasp_subdomain_1"/>
</dbReference>
<dbReference type="GO" id="GO:0046872">
    <property type="term" value="F:metal ion binding"/>
    <property type="evidence" value="ECO:0007669"/>
    <property type="project" value="InterPro"/>
</dbReference>
<keyword evidence="3" id="KW-0436">Ligase</keyword>
<dbReference type="EMBL" id="SJPZ01000002">
    <property type="protein sequence ID" value="TWU62759.1"/>
    <property type="molecule type" value="Genomic_DNA"/>
</dbReference>
<dbReference type="Proteomes" id="UP000316476">
    <property type="component" value="Unassembled WGS sequence"/>
</dbReference>
<evidence type="ECO:0000313" key="4">
    <source>
        <dbReference type="Proteomes" id="UP000316476"/>
    </source>
</evidence>
<keyword evidence="1" id="KW-0067">ATP-binding</keyword>
<dbReference type="GO" id="GO:0005524">
    <property type="term" value="F:ATP binding"/>
    <property type="evidence" value="ECO:0007669"/>
    <property type="project" value="UniProtKB-UniRule"/>
</dbReference>
<dbReference type="SUPFAM" id="SSF56059">
    <property type="entry name" value="Glutathione synthetase ATP-binding domain-like"/>
    <property type="match status" value="1"/>
</dbReference>
<proteinExistence type="predicted"/>
<gene>
    <name evidence="3" type="primary">lysX_2</name>
    <name evidence="3" type="ORF">V7x_44950</name>
</gene>
<dbReference type="Pfam" id="PF14401">
    <property type="entry name" value="RLAN"/>
    <property type="match status" value="1"/>
</dbReference>
<evidence type="ECO:0000259" key="2">
    <source>
        <dbReference type="PROSITE" id="PS50975"/>
    </source>
</evidence>
<dbReference type="PANTHER" id="PTHR21621">
    <property type="entry name" value="RIBOSOMAL PROTEIN S6 MODIFICATION PROTEIN"/>
    <property type="match status" value="1"/>
</dbReference>
<dbReference type="InterPro" id="IPR013651">
    <property type="entry name" value="ATP-grasp_RimK-type"/>
</dbReference>
<dbReference type="InterPro" id="IPR025839">
    <property type="entry name" value="RLAN_dom"/>
</dbReference>
<evidence type="ECO:0000313" key="3">
    <source>
        <dbReference type="EMBL" id="TWU62759.1"/>
    </source>
</evidence>
<dbReference type="Pfam" id="PF08443">
    <property type="entry name" value="RimK"/>
    <property type="match status" value="1"/>
</dbReference>
<feature type="domain" description="ATP-grasp" evidence="2">
    <location>
        <begin position="293"/>
        <end position="484"/>
    </location>
</feature>
<keyword evidence="1" id="KW-0547">Nucleotide-binding</keyword>
<dbReference type="GO" id="GO:0005737">
    <property type="term" value="C:cytoplasm"/>
    <property type="evidence" value="ECO:0007669"/>
    <property type="project" value="TreeGrafter"/>
</dbReference>
<dbReference type="GO" id="GO:0009432">
    <property type="term" value="P:SOS response"/>
    <property type="evidence" value="ECO:0007669"/>
    <property type="project" value="TreeGrafter"/>
</dbReference>
<organism evidence="3 4">
    <name type="scientific">Crateriforma conspicua</name>
    <dbReference type="NCBI Taxonomy" id="2527996"/>
    <lineage>
        <taxon>Bacteria</taxon>
        <taxon>Pseudomonadati</taxon>
        <taxon>Planctomycetota</taxon>
        <taxon>Planctomycetia</taxon>
        <taxon>Planctomycetales</taxon>
        <taxon>Planctomycetaceae</taxon>
        <taxon>Crateriforma</taxon>
    </lineage>
</organism>
<name>A0A5C6FMS4_9PLAN</name>
<comment type="caution">
    <text evidence="3">The sequence shown here is derived from an EMBL/GenBank/DDBJ whole genome shotgun (WGS) entry which is preliminary data.</text>
</comment>
<dbReference type="EC" id="6.3.2.-" evidence="3"/>
<accession>A0A5C6FMS4</accession>
<dbReference type="AlphaFoldDB" id="A0A5C6FMS4"/>
<dbReference type="OrthoDB" id="9800957at2"/>
<reference evidence="3 4" key="1">
    <citation type="submission" date="2019-02" db="EMBL/GenBank/DDBJ databases">
        <title>Deep-cultivation of Planctomycetes and their phenomic and genomic characterization uncovers novel biology.</title>
        <authorList>
            <person name="Wiegand S."/>
            <person name="Jogler M."/>
            <person name="Boedeker C."/>
            <person name="Pinto D."/>
            <person name="Vollmers J."/>
            <person name="Rivas-Marin E."/>
            <person name="Kohn T."/>
            <person name="Peeters S.H."/>
            <person name="Heuer A."/>
            <person name="Rast P."/>
            <person name="Oberbeckmann S."/>
            <person name="Bunk B."/>
            <person name="Jeske O."/>
            <person name="Meyerdierks A."/>
            <person name="Storesund J.E."/>
            <person name="Kallscheuer N."/>
            <person name="Luecker S."/>
            <person name="Lage O.M."/>
            <person name="Pohl T."/>
            <person name="Merkel B.J."/>
            <person name="Hornburger P."/>
            <person name="Mueller R.-W."/>
            <person name="Bruemmer F."/>
            <person name="Labrenz M."/>
            <person name="Spormann A.M."/>
            <person name="Op Den Camp H."/>
            <person name="Overmann J."/>
            <person name="Amann R."/>
            <person name="Jetten M.S.M."/>
            <person name="Mascher T."/>
            <person name="Medema M.H."/>
            <person name="Devos D.P."/>
            <person name="Kaster A.-K."/>
            <person name="Ovreas L."/>
            <person name="Rohde M."/>
            <person name="Galperin M.Y."/>
            <person name="Jogler C."/>
        </authorList>
    </citation>
    <scope>NUCLEOTIDE SEQUENCE [LARGE SCALE GENOMIC DNA]</scope>
    <source>
        <strain evidence="3 4">V7</strain>
    </source>
</reference>
<dbReference type="RefSeq" id="WP_146415506.1">
    <property type="nucleotide sequence ID" value="NZ_SJPZ01000002.1"/>
</dbReference>
<dbReference type="PROSITE" id="PS50975">
    <property type="entry name" value="ATP_GRASP"/>
    <property type="match status" value="1"/>
</dbReference>
<dbReference type="Gene3D" id="3.30.1490.20">
    <property type="entry name" value="ATP-grasp fold, A domain"/>
    <property type="match status" value="1"/>
</dbReference>
<sequence length="490" mass="55263">MKTLLVLDPDDGWLANALAENQDRLQIVTPTQYLSGAVTSRGDRVRVCNLCRGYRYQSMGYYVSLLAEARGHRPFPDVLTIGDLSLARSVRMVPDGLEDLIQKSLSPLASDDFILSVYFGENLAKRYERLARSIYSQFNAPLIRCRFKRRKKTWRLAQVSAIAVSDVPDSHRDFVAEAARRHFDRVAVTKANYRPPRYDLAILHNPDEGDLAPSCETALKRLIKAAAREDMRAELVTVADAGRLFEFDALLIRETTSVNHHTYRLARRAESAGMVVIDDPTSILRCTNKVYLAELMQRAKIPSPPTTIIHRSNAQDWIRQADYPCVLKRPDSAFSQGVSKAENANELERLLHEYLSDSELVIAQPFMKTDFDWRIGLLDGEALFACKYYMAKGHWQIAKHGDASAKTRFGKCETIPVELAPKKCVTLAKKAAGLIGNGLYGVDIKESDGEFYVIEVNDNPNLDAGVEDKVLGVELYRRIVRSLVRRVNRE</sequence>
<dbReference type="Gene3D" id="3.30.470.20">
    <property type="entry name" value="ATP-grasp fold, B domain"/>
    <property type="match status" value="1"/>
</dbReference>
<dbReference type="InterPro" id="IPR011761">
    <property type="entry name" value="ATP-grasp"/>
</dbReference>
<dbReference type="GO" id="GO:0018169">
    <property type="term" value="F:ribosomal S6-glutamic acid ligase activity"/>
    <property type="evidence" value="ECO:0007669"/>
    <property type="project" value="TreeGrafter"/>
</dbReference>
<protein>
    <submittedName>
        <fullName evidence="3">Alpha-aminoadipate--LysW ligase LysX</fullName>
        <ecNumber evidence="3">6.3.2.-</ecNumber>
    </submittedName>
</protein>
<evidence type="ECO:0000256" key="1">
    <source>
        <dbReference type="PROSITE-ProRule" id="PRU00409"/>
    </source>
</evidence>
<dbReference type="PANTHER" id="PTHR21621:SF0">
    <property type="entry name" value="BETA-CITRYLGLUTAMATE SYNTHASE B-RELATED"/>
    <property type="match status" value="1"/>
</dbReference>